<proteinExistence type="predicted"/>
<gene>
    <name evidence="2" type="ORF">FHS38_004947</name>
</gene>
<dbReference type="InterPro" id="IPR032710">
    <property type="entry name" value="NTF2-like_dom_sf"/>
</dbReference>
<keyword evidence="3" id="KW-1185">Reference proteome</keyword>
<sequence length="147" mass="16981">MTAIDTRTDVTSLYAEVQHFYARQMQLMDRRDFEAFAATFTEDGEFSHSPGQLARTRPGIVAELVRFHRRFDDDPVVRRHWFNMIVLDPQEDGSLRATYYAYVINTRPGSEPQPGPVCVVTDVLVRTDGVLSNRSRHVRQDRLLLEP</sequence>
<evidence type="ECO:0000259" key="1">
    <source>
        <dbReference type="Pfam" id="PF13577"/>
    </source>
</evidence>
<dbReference type="EMBL" id="JACHJG010000011">
    <property type="protein sequence ID" value="MBB4888872.1"/>
    <property type="molecule type" value="Genomic_DNA"/>
</dbReference>
<dbReference type="CDD" id="cd00531">
    <property type="entry name" value="NTF2_like"/>
    <property type="match status" value="1"/>
</dbReference>
<dbReference type="Pfam" id="PF13577">
    <property type="entry name" value="SnoaL_4"/>
    <property type="match status" value="1"/>
</dbReference>
<evidence type="ECO:0000313" key="3">
    <source>
        <dbReference type="Proteomes" id="UP000556436"/>
    </source>
</evidence>
<dbReference type="RefSeq" id="WP_184736823.1">
    <property type="nucleotide sequence ID" value="NZ_BMRW01000002.1"/>
</dbReference>
<evidence type="ECO:0000313" key="2">
    <source>
        <dbReference type="EMBL" id="MBB4888872.1"/>
    </source>
</evidence>
<dbReference type="Proteomes" id="UP000556436">
    <property type="component" value="Unassembled WGS sequence"/>
</dbReference>
<organism evidence="2 3">
    <name type="scientific">Streptomyces netropsis</name>
    <name type="common">Streptoverticillium netropsis</name>
    <dbReference type="NCBI Taxonomy" id="55404"/>
    <lineage>
        <taxon>Bacteria</taxon>
        <taxon>Bacillati</taxon>
        <taxon>Actinomycetota</taxon>
        <taxon>Actinomycetes</taxon>
        <taxon>Kitasatosporales</taxon>
        <taxon>Streptomycetaceae</taxon>
        <taxon>Streptomyces</taxon>
    </lineage>
</organism>
<dbReference type="Gene3D" id="3.10.450.50">
    <property type="match status" value="1"/>
</dbReference>
<feature type="domain" description="SnoaL-like" evidence="1">
    <location>
        <begin position="13"/>
        <end position="132"/>
    </location>
</feature>
<dbReference type="SUPFAM" id="SSF54427">
    <property type="entry name" value="NTF2-like"/>
    <property type="match status" value="1"/>
</dbReference>
<name>A0A7W7PGI6_STRNE</name>
<comment type="caution">
    <text evidence="2">The sequence shown here is derived from an EMBL/GenBank/DDBJ whole genome shotgun (WGS) entry which is preliminary data.</text>
</comment>
<reference evidence="2 3" key="1">
    <citation type="submission" date="2020-08" db="EMBL/GenBank/DDBJ databases">
        <title>Genomic Encyclopedia of Type Strains, Phase III (KMG-III): the genomes of soil and plant-associated and newly described type strains.</title>
        <authorList>
            <person name="Whitman W."/>
        </authorList>
    </citation>
    <scope>NUCLEOTIDE SEQUENCE [LARGE SCALE GENOMIC DNA]</scope>
    <source>
        <strain evidence="2 3">CECT 3265</strain>
    </source>
</reference>
<protein>
    <submittedName>
        <fullName evidence="2">Actinorhodin biosynthesis protein ActVIA</fullName>
    </submittedName>
</protein>
<dbReference type="InterPro" id="IPR037401">
    <property type="entry name" value="SnoaL-like"/>
</dbReference>
<dbReference type="AlphaFoldDB" id="A0A7W7PGI6"/>
<accession>A0A7W7PGI6</accession>